<dbReference type="Ensembl" id="ENSSFOT00015025457.2">
    <property type="protein sequence ID" value="ENSSFOP00015025179.2"/>
    <property type="gene ID" value="ENSSFOG00015016203.2"/>
</dbReference>
<dbReference type="AlphaFoldDB" id="A0A8C9RS73"/>
<evidence type="ECO:0000256" key="1">
    <source>
        <dbReference type="ARBA" id="ARBA00004141"/>
    </source>
</evidence>
<dbReference type="Proteomes" id="UP000694397">
    <property type="component" value="Chromosome 11"/>
</dbReference>
<dbReference type="SUPFAM" id="SSF81321">
    <property type="entry name" value="Family A G protein-coupled receptor-like"/>
    <property type="match status" value="1"/>
</dbReference>
<evidence type="ECO:0000256" key="4">
    <source>
        <dbReference type="ARBA" id="ARBA00023040"/>
    </source>
</evidence>
<feature type="transmembrane region" description="Helical" evidence="10">
    <location>
        <begin position="15"/>
        <end position="36"/>
    </location>
</feature>
<evidence type="ECO:0000256" key="6">
    <source>
        <dbReference type="ARBA" id="ARBA00023170"/>
    </source>
</evidence>
<keyword evidence="6" id="KW-0675">Receptor</keyword>
<evidence type="ECO:0000259" key="11">
    <source>
        <dbReference type="PROSITE" id="PS50262"/>
    </source>
</evidence>
<feature type="transmembrane region" description="Helical" evidence="10">
    <location>
        <begin position="152"/>
        <end position="170"/>
    </location>
</feature>
<evidence type="ECO:0000256" key="2">
    <source>
        <dbReference type="ARBA" id="ARBA00022692"/>
    </source>
</evidence>
<keyword evidence="3 10" id="KW-1133">Transmembrane helix</keyword>
<reference evidence="12" key="3">
    <citation type="submission" date="2025-09" db="UniProtKB">
        <authorList>
            <consortium name="Ensembl"/>
        </authorList>
    </citation>
    <scope>IDENTIFICATION</scope>
</reference>
<keyword evidence="5 10" id="KW-0472">Membrane</keyword>
<sequence>MGYHSSCPQYEMSHIFNWIIMCVGLPTIFLVGYALIRLVKADHVAPVYVINLLLSDLLQISTRPIFTMCDHGIQISTKLYAFAVLLLNTGFFASPFFMMGISLERYLVVAHPVWYRYRRNVRNSIIVSLIAWLILFSFAIVVTYKLDKYLEKIYATVFLLPFPFLIFFNVGTIQGLSRTINLPSAEKGRILGTLFMVLGIYCVLFLPYIFVHFFFKIPEFCYLHAVTFNIVDLNALVDPVLYIFMRKDMRGVFRMPSCCRRLLRADDSNRSTSDIQEDPYTAGSTQMDTASGV</sequence>
<evidence type="ECO:0000256" key="7">
    <source>
        <dbReference type="ARBA" id="ARBA00023180"/>
    </source>
</evidence>
<evidence type="ECO:0000256" key="5">
    <source>
        <dbReference type="ARBA" id="ARBA00023136"/>
    </source>
</evidence>
<keyword evidence="4" id="KW-0297">G-protein coupled receptor</keyword>
<keyword evidence="7" id="KW-0325">Glycoprotein</keyword>
<organism evidence="12 13">
    <name type="scientific">Scleropages formosus</name>
    <name type="common">Asian bonytongue</name>
    <name type="synonym">Osteoglossum formosum</name>
    <dbReference type="NCBI Taxonomy" id="113540"/>
    <lineage>
        <taxon>Eukaryota</taxon>
        <taxon>Metazoa</taxon>
        <taxon>Chordata</taxon>
        <taxon>Craniata</taxon>
        <taxon>Vertebrata</taxon>
        <taxon>Euteleostomi</taxon>
        <taxon>Actinopterygii</taxon>
        <taxon>Neopterygii</taxon>
        <taxon>Teleostei</taxon>
        <taxon>Osteoglossocephala</taxon>
        <taxon>Osteoglossomorpha</taxon>
        <taxon>Osteoglossiformes</taxon>
        <taxon>Osteoglossidae</taxon>
        <taxon>Scleropages</taxon>
    </lineage>
</organism>
<evidence type="ECO:0000256" key="8">
    <source>
        <dbReference type="ARBA" id="ARBA00023224"/>
    </source>
</evidence>
<evidence type="ECO:0000256" key="9">
    <source>
        <dbReference type="SAM" id="MobiDB-lite"/>
    </source>
</evidence>
<comment type="subcellular location">
    <subcellularLocation>
        <location evidence="1">Membrane</location>
        <topology evidence="1">Multi-pass membrane protein</topology>
    </subcellularLocation>
</comment>
<accession>A0A8C9RS73</accession>
<dbReference type="GO" id="GO:0005886">
    <property type="term" value="C:plasma membrane"/>
    <property type="evidence" value="ECO:0007669"/>
    <property type="project" value="TreeGrafter"/>
</dbReference>
<dbReference type="PANTHER" id="PTHR24232">
    <property type="entry name" value="G-PROTEIN COUPLED RECEPTOR"/>
    <property type="match status" value="1"/>
</dbReference>
<evidence type="ECO:0000313" key="12">
    <source>
        <dbReference type="Ensembl" id="ENSSFOP00015025179.2"/>
    </source>
</evidence>
<dbReference type="InterPro" id="IPR000276">
    <property type="entry name" value="GPCR_Rhodpsn"/>
</dbReference>
<feature type="transmembrane region" description="Helical" evidence="10">
    <location>
        <begin position="124"/>
        <end position="146"/>
    </location>
</feature>
<dbReference type="Pfam" id="PF00001">
    <property type="entry name" value="7tm_1"/>
    <property type="match status" value="1"/>
</dbReference>
<dbReference type="PROSITE" id="PS50262">
    <property type="entry name" value="G_PROTEIN_RECEP_F1_2"/>
    <property type="match status" value="1"/>
</dbReference>
<reference evidence="12 13" key="1">
    <citation type="submission" date="2019-04" db="EMBL/GenBank/DDBJ databases">
        <authorList>
            <consortium name="Wellcome Sanger Institute Data Sharing"/>
        </authorList>
    </citation>
    <scope>NUCLEOTIDE SEQUENCE [LARGE SCALE GENOMIC DNA]</scope>
</reference>
<dbReference type="PANTHER" id="PTHR24232:SF85">
    <property type="entry name" value="G-PROTEIN COUPLED RECEPTOR 4"/>
    <property type="match status" value="1"/>
</dbReference>
<dbReference type="GO" id="GO:0007200">
    <property type="term" value="P:phospholipase C-activating G protein-coupled receptor signaling pathway"/>
    <property type="evidence" value="ECO:0007669"/>
    <property type="project" value="TreeGrafter"/>
</dbReference>
<dbReference type="PRINTS" id="PR00237">
    <property type="entry name" value="GPCRRHODOPSN"/>
</dbReference>
<keyword evidence="2 10" id="KW-0812">Transmembrane</keyword>
<dbReference type="GO" id="GO:0035025">
    <property type="term" value="P:positive regulation of Rho protein signal transduction"/>
    <property type="evidence" value="ECO:0007669"/>
    <property type="project" value="TreeGrafter"/>
</dbReference>
<evidence type="ECO:0000256" key="10">
    <source>
        <dbReference type="SAM" id="Phobius"/>
    </source>
</evidence>
<proteinExistence type="predicted"/>
<feature type="transmembrane region" description="Helical" evidence="10">
    <location>
        <begin position="190"/>
        <end position="210"/>
    </location>
</feature>
<evidence type="ECO:0000256" key="3">
    <source>
        <dbReference type="ARBA" id="ARBA00022989"/>
    </source>
</evidence>
<dbReference type="Gene3D" id="1.20.1070.10">
    <property type="entry name" value="Rhodopsin 7-helix transmembrane proteins"/>
    <property type="match status" value="1"/>
</dbReference>
<evidence type="ECO:0000313" key="13">
    <source>
        <dbReference type="Proteomes" id="UP000694397"/>
    </source>
</evidence>
<reference evidence="12" key="2">
    <citation type="submission" date="2025-08" db="UniProtKB">
        <authorList>
            <consortium name="Ensembl"/>
        </authorList>
    </citation>
    <scope>IDENTIFICATION</scope>
</reference>
<feature type="region of interest" description="Disordered" evidence="9">
    <location>
        <begin position="270"/>
        <end position="293"/>
    </location>
</feature>
<protein>
    <recommendedName>
        <fullName evidence="11">G-protein coupled receptors family 1 profile domain-containing protein</fullName>
    </recommendedName>
</protein>
<dbReference type="InterPro" id="IPR017452">
    <property type="entry name" value="GPCR_Rhodpsn_7TM"/>
</dbReference>
<dbReference type="GeneTree" id="ENSGT00940000164014"/>
<feature type="transmembrane region" description="Helical" evidence="10">
    <location>
        <begin position="222"/>
        <end position="245"/>
    </location>
</feature>
<feature type="domain" description="G-protein coupled receptors family 1 profile" evidence="11">
    <location>
        <begin position="27"/>
        <end position="242"/>
    </location>
</feature>
<feature type="transmembrane region" description="Helical" evidence="10">
    <location>
        <begin position="80"/>
        <end position="103"/>
    </location>
</feature>
<dbReference type="GO" id="GO:0004930">
    <property type="term" value="F:G protein-coupled receptor activity"/>
    <property type="evidence" value="ECO:0007669"/>
    <property type="project" value="UniProtKB-KW"/>
</dbReference>
<name>A0A8C9RS73_SCLFO</name>
<dbReference type="OrthoDB" id="5961704at2759"/>
<keyword evidence="13" id="KW-1185">Reference proteome</keyword>
<keyword evidence="8" id="KW-0807">Transducer</keyword>
<feature type="compositionally biased region" description="Polar residues" evidence="9">
    <location>
        <begin position="282"/>
        <end position="293"/>
    </location>
</feature>
<feature type="transmembrane region" description="Helical" evidence="10">
    <location>
        <begin position="43"/>
        <end position="60"/>
    </location>
</feature>